<evidence type="ECO:0000313" key="3">
    <source>
        <dbReference type="Proteomes" id="UP000014614"/>
    </source>
</evidence>
<evidence type="ECO:0000256" key="1">
    <source>
        <dbReference type="SAM" id="SignalP"/>
    </source>
</evidence>
<dbReference type="Pfam" id="PF12771">
    <property type="entry name" value="SusD-like_2"/>
    <property type="match status" value="1"/>
</dbReference>
<accession>S3ZHB9</accession>
<keyword evidence="1" id="KW-0732">Signal</keyword>
<dbReference type="PATRIC" id="fig|1073351.3.peg.2057"/>
<comment type="caution">
    <text evidence="2">The sequence shown here is derived from an EMBL/GenBank/DDBJ whole genome shotgun (WGS) entry which is preliminary data.</text>
</comment>
<dbReference type="OrthoDB" id="1109828at2"/>
<sequence length="507" mass="57904">MLAKYLRTTLTCAACILLTACNFEDKNTNPNESTFIKPGPLLTYTQLNTSIDGHTKNMQIGCCMMMVQQTASLESTEAGVGDKYYMMQAPATSYFLDFYSTAIKNWREMEYQASQKPEYQNMLAVAKIWGAFLFQRMTDLYGNVPYSEAGYAFYQNIYKPKYDSQESIYTDMIEQVKEGISLLSTEKPGIEGDLFYNGDISQWKKFGNSLLLRIGMRLSKVNPELAGTTAKAAIDGGIMNEAKDMCRVRHIAGGRDDDKNPVTLRFQKDNYIGQDKVKISRTFMNHLKDTQDPRISVFCSLKDGNSNPELQKGLPNGYDKNTISTCPDYTGKIEEYSNFNTQIILREDAPTLLLMPSESKLLQAEAALRQWIQGDPNELYKEAVRLSMQEQKEAYGVSIPEEWINAYLAQNLFENAATQEEKLEVLGKEYWVTTFMNGYESYANWRRCGYPRLVPTQYLGNESNGQIPRRLTYATDEYTINRANVEKAIQQQGPDNMNTRIWWDVDK</sequence>
<dbReference type="PROSITE" id="PS51257">
    <property type="entry name" value="PROKAR_LIPOPROTEIN"/>
    <property type="match status" value="1"/>
</dbReference>
<feature type="signal peptide" evidence="1">
    <location>
        <begin position="1"/>
        <end position="20"/>
    </location>
</feature>
<evidence type="ECO:0000313" key="2">
    <source>
        <dbReference type="EMBL" id="EPH20105.1"/>
    </source>
</evidence>
<organism evidence="2 3">
    <name type="scientific">Bacteroides stercoris CC31F</name>
    <dbReference type="NCBI Taxonomy" id="1073351"/>
    <lineage>
        <taxon>Bacteria</taxon>
        <taxon>Pseudomonadati</taxon>
        <taxon>Bacteroidota</taxon>
        <taxon>Bacteroidia</taxon>
        <taxon>Bacteroidales</taxon>
        <taxon>Bacteroidaceae</taxon>
        <taxon>Bacteroides</taxon>
    </lineage>
</organism>
<dbReference type="InterPro" id="IPR041662">
    <property type="entry name" value="SusD-like_2"/>
</dbReference>
<dbReference type="Proteomes" id="UP000014614">
    <property type="component" value="Unassembled WGS sequence"/>
</dbReference>
<dbReference type="InterPro" id="IPR011990">
    <property type="entry name" value="TPR-like_helical_dom_sf"/>
</dbReference>
<dbReference type="AlphaFoldDB" id="S3ZHB9"/>
<gene>
    <name evidence="2" type="ORF">HMPREF1181_02058</name>
</gene>
<dbReference type="HOGENOM" id="CLU_025928_1_0_10"/>
<reference evidence="2 3" key="1">
    <citation type="submission" date="2013-05" db="EMBL/GenBank/DDBJ databases">
        <title>The Genome Sequence of Bacteroides stercoris CC31F.</title>
        <authorList>
            <consortium name="The Broad Institute Genomics Platform"/>
            <person name="Earl A."/>
            <person name="Ward D."/>
            <person name="Feldgarden M."/>
            <person name="Gevers D."/>
            <person name="Oliphant K."/>
            <person name="Allen-Vercoe E."/>
            <person name="Walker B."/>
            <person name="Young S."/>
            <person name="Zeng Q."/>
            <person name="Gargeya S."/>
            <person name="Fitzgerald M."/>
            <person name="Haas B."/>
            <person name="Abouelleil A."/>
            <person name="Allen A.W."/>
            <person name="Alvarado L."/>
            <person name="Arachchi H.M."/>
            <person name="Berlin A.M."/>
            <person name="Chapman S.B."/>
            <person name="Gainer-Dewar J."/>
            <person name="Goldberg J."/>
            <person name="Griggs A."/>
            <person name="Gujja S."/>
            <person name="Hansen M."/>
            <person name="Howarth C."/>
            <person name="Imamovic A."/>
            <person name="Ireland A."/>
            <person name="Larimer J."/>
            <person name="McCowan C."/>
            <person name="Murphy C."/>
            <person name="Pearson M."/>
            <person name="Poon T.W."/>
            <person name="Priest M."/>
            <person name="Roberts A."/>
            <person name="Saif S."/>
            <person name="Shea T."/>
            <person name="Sisk P."/>
            <person name="Sykes S."/>
            <person name="Wortman J."/>
            <person name="Nusbaum C."/>
            <person name="Birren B."/>
        </authorList>
    </citation>
    <scope>NUCLEOTIDE SEQUENCE [LARGE SCALE GENOMIC DNA]</scope>
    <source>
        <strain evidence="2 3">CC31F</strain>
    </source>
</reference>
<name>S3ZHB9_BACSE</name>
<protein>
    <recommendedName>
        <fullName evidence="4">SusD/RagB family nutrient-binding outer membrane lipoprotein</fullName>
    </recommendedName>
</protein>
<feature type="chain" id="PRO_5004514630" description="SusD/RagB family nutrient-binding outer membrane lipoprotein" evidence="1">
    <location>
        <begin position="21"/>
        <end position="507"/>
    </location>
</feature>
<dbReference type="SUPFAM" id="SSF48452">
    <property type="entry name" value="TPR-like"/>
    <property type="match status" value="1"/>
</dbReference>
<dbReference type="Gene3D" id="1.25.40.390">
    <property type="match status" value="1"/>
</dbReference>
<dbReference type="EMBL" id="ATFP01000026">
    <property type="protein sequence ID" value="EPH20105.1"/>
    <property type="molecule type" value="Genomic_DNA"/>
</dbReference>
<proteinExistence type="predicted"/>
<evidence type="ECO:0008006" key="4">
    <source>
        <dbReference type="Google" id="ProtNLM"/>
    </source>
</evidence>
<dbReference type="RefSeq" id="WP_016662026.1">
    <property type="nucleotide sequence ID" value="NZ_KE340312.1"/>
</dbReference>